<evidence type="ECO:0000256" key="1">
    <source>
        <dbReference type="ARBA" id="ARBA00008728"/>
    </source>
</evidence>
<keyword evidence="2" id="KW-0732">Signal</keyword>
<reference evidence="3 4" key="1">
    <citation type="submission" date="2014-06" db="EMBL/GenBank/DDBJ databases">
        <title>Whole Genome Sequences of Three Symbiotic Endozoicomonas Bacteria.</title>
        <authorList>
            <person name="Neave M.J."/>
            <person name="Apprill A."/>
            <person name="Voolstra C.R."/>
        </authorList>
    </citation>
    <scope>NUCLEOTIDE SEQUENCE [LARGE SCALE GENOMIC DNA]</scope>
    <source>
        <strain evidence="3 4">DSM 22380</strain>
    </source>
</reference>
<evidence type="ECO:0000313" key="4">
    <source>
        <dbReference type="Proteomes" id="UP000027997"/>
    </source>
</evidence>
<feature type="signal peptide" evidence="2">
    <location>
        <begin position="1"/>
        <end position="18"/>
    </location>
</feature>
<accession>A0A081K5U4</accession>
<name>A0A081K5U4_9GAMM</name>
<dbReference type="InterPro" id="IPR018013">
    <property type="entry name" value="Channel_Tsx-like"/>
</dbReference>
<dbReference type="Pfam" id="PF03502">
    <property type="entry name" value="Channel_Tsx"/>
    <property type="match status" value="1"/>
</dbReference>
<dbReference type="InterPro" id="IPR036777">
    <property type="entry name" value="Channel_Tsx-like_sf"/>
</dbReference>
<comment type="caution">
    <text evidence="3">The sequence shown here is derived from an EMBL/GenBank/DDBJ whole genome shotgun (WGS) entry which is preliminary data.</text>
</comment>
<proteinExistence type="inferred from homology"/>
<dbReference type="EMBL" id="JOJP01000001">
    <property type="protein sequence ID" value="KEI69520.1"/>
    <property type="molecule type" value="Genomic_DNA"/>
</dbReference>
<organism evidence="3 4">
    <name type="scientific">Endozoicomonas elysicola</name>
    <dbReference type="NCBI Taxonomy" id="305900"/>
    <lineage>
        <taxon>Bacteria</taxon>
        <taxon>Pseudomonadati</taxon>
        <taxon>Pseudomonadota</taxon>
        <taxon>Gammaproteobacteria</taxon>
        <taxon>Oceanospirillales</taxon>
        <taxon>Endozoicomonadaceae</taxon>
        <taxon>Endozoicomonas</taxon>
    </lineage>
</organism>
<dbReference type="SUPFAM" id="SSF111364">
    <property type="entry name" value="Tsx-like channel"/>
    <property type="match status" value="1"/>
</dbReference>
<evidence type="ECO:0000256" key="2">
    <source>
        <dbReference type="SAM" id="SignalP"/>
    </source>
</evidence>
<keyword evidence="4" id="KW-1185">Reference proteome</keyword>
<dbReference type="eggNOG" id="COG3248">
    <property type="taxonomic scope" value="Bacteria"/>
</dbReference>
<comment type="similarity">
    <text evidence="1">Belongs to the nucleoside-specific channel-forming outer membrane porin (Tsx) (TC 1.B.10) family.</text>
</comment>
<protein>
    <submittedName>
        <fullName evidence="3">Membrane protein</fullName>
    </submittedName>
</protein>
<gene>
    <name evidence="3" type="ORF">GV64_01090</name>
</gene>
<dbReference type="GO" id="GO:0009279">
    <property type="term" value="C:cell outer membrane"/>
    <property type="evidence" value="ECO:0007669"/>
    <property type="project" value="InterPro"/>
</dbReference>
<evidence type="ECO:0000313" key="3">
    <source>
        <dbReference type="EMBL" id="KEI69520.1"/>
    </source>
</evidence>
<dbReference type="STRING" id="305900.GV64_01090"/>
<sequence>MKSCWLISIITLAPLAFATDYNDGIPPNNDFKWMNLNLMYAYKEQPRPKNTPNDGHDYLELEFGGRSGILDLYGYVDVFNLTNRDNSDKKGQPKMFMKFAPRLSLKDLFKNLPWGPVTDIYFATLFNWGGGGATNYNENDVGIPSEDTNNSFWGIGSDIQVPWFGKMGLNLYGLYDLNKKDWNGLQISTNWFTPFYTFDNGSFLSYQGYIDYQFGAKDTFAGNPQAKHGGAMFNGLYWHFDKFALGYGLKLYSDIYLVKNNTNNMKSSGASHYFAVTYKF</sequence>
<feature type="chain" id="PRO_5001758744" evidence="2">
    <location>
        <begin position="19"/>
        <end position="280"/>
    </location>
</feature>
<dbReference type="Gene3D" id="2.40.230.20">
    <property type="entry name" value="Nucleoside-specific channel-forming protein, Tsx-like"/>
    <property type="match status" value="1"/>
</dbReference>
<dbReference type="AlphaFoldDB" id="A0A081K5U4"/>
<dbReference type="Proteomes" id="UP000027997">
    <property type="component" value="Unassembled WGS sequence"/>
</dbReference>